<gene>
    <name evidence="2" type="ORF">ENS31_04125</name>
</gene>
<proteinExistence type="predicted"/>
<dbReference type="Pfam" id="PF18962">
    <property type="entry name" value="Por_Secre_tail"/>
    <property type="match status" value="1"/>
</dbReference>
<reference evidence="2" key="1">
    <citation type="journal article" date="2020" name="mSystems">
        <title>Genome- and Community-Level Interaction Insights into Carbon Utilization and Element Cycling Functions of Hydrothermarchaeota in Hydrothermal Sediment.</title>
        <authorList>
            <person name="Zhou Z."/>
            <person name="Liu Y."/>
            <person name="Xu W."/>
            <person name="Pan J."/>
            <person name="Luo Z.H."/>
            <person name="Li M."/>
        </authorList>
    </citation>
    <scope>NUCLEOTIDE SEQUENCE [LARGE SCALE GENOMIC DNA]</scope>
    <source>
        <strain evidence="2">SpSt-479</strain>
    </source>
</reference>
<organism evidence="2">
    <name type="scientific">Ignavibacterium album</name>
    <dbReference type="NCBI Taxonomy" id="591197"/>
    <lineage>
        <taxon>Bacteria</taxon>
        <taxon>Pseudomonadati</taxon>
        <taxon>Ignavibacteriota</taxon>
        <taxon>Ignavibacteria</taxon>
        <taxon>Ignavibacteriales</taxon>
        <taxon>Ignavibacteriaceae</taxon>
        <taxon>Ignavibacterium</taxon>
    </lineage>
</organism>
<feature type="domain" description="Secretion system C-terminal sorting" evidence="1">
    <location>
        <begin position="521"/>
        <end position="597"/>
    </location>
</feature>
<protein>
    <submittedName>
        <fullName evidence="2">T9SS type A sorting domain-containing protein</fullName>
    </submittedName>
</protein>
<sequence>MYATHNQNEENYFIYITYQNKKPDGKYEIRLSKFDQSGVKLFDIPVYESSTINYNSVDCTPVVGVARQITPGYPIKLVVLWKRPAEGSSSAGLYYMAGVDNGSYVQWTDSYPNPTKIPSTDVNSSYPSLAVLKKPNDAIYFHLAYQQGTSEIKYSYINFGVNGTTPQNTVSISSGSGSYINISPSITVFNSSSGYVNYDSPKIVWCTGEDGAVIYRYRTNMTTTKWSPMYIYYENDDVQSPTISGPKYDPRGIDDEFYFGWSWLGGYYKSYVSTANLSLKRSMPYRGKDLQLATSGSGWEGFGYLVLDNFTRTTAPIVFENKWINTQLSKITSNISSGRAGTVIKNDAEFYFAFGDIKLNDNSVSFNPLNDTTLIENLDDLNSYLQTEPISVTDNDALTYSVFYGLKDSVTAFNNLSNEEFVRFKIEVLDANTQQVLSSLDNVEQRKYSLIEYENLSYQISMQGIGQRDIVLRLKVENNFNSESSLANIYSFNQAVSKNRIKQMKWNDETLPKKFALEQNYPNPFNPTTVISWQSPVGSHQTLKVYDVIGNEVATLVNEYKEAGRHKVEFDGSMLASGVYIYKLTAGSFVSSKKMMVIK</sequence>
<comment type="caution">
    <text evidence="2">The sequence shown here is derived from an EMBL/GenBank/DDBJ whole genome shotgun (WGS) entry which is preliminary data.</text>
</comment>
<dbReference type="InterPro" id="IPR026444">
    <property type="entry name" value="Secre_tail"/>
</dbReference>
<dbReference type="AlphaFoldDB" id="A0A7V3E6F0"/>
<evidence type="ECO:0000313" key="2">
    <source>
        <dbReference type="EMBL" id="HFI90706.1"/>
    </source>
</evidence>
<accession>A0A7V3E6F0</accession>
<dbReference type="NCBIfam" id="TIGR04183">
    <property type="entry name" value="Por_Secre_tail"/>
    <property type="match status" value="1"/>
</dbReference>
<dbReference type="Gene3D" id="2.60.40.4070">
    <property type="match status" value="1"/>
</dbReference>
<dbReference type="EMBL" id="DSUJ01000008">
    <property type="protein sequence ID" value="HFI90706.1"/>
    <property type="molecule type" value="Genomic_DNA"/>
</dbReference>
<name>A0A7V3E6F0_9BACT</name>
<evidence type="ECO:0000259" key="1">
    <source>
        <dbReference type="Pfam" id="PF18962"/>
    </source>
</evidence>